<dbReference type="PANTHER" id="PTHR43586">
    <property type="entry name" value="CYSTEINE DESULFURASE"/>
    <property type="match status" value="1"/>
</dbReference>
<evidence type="ECO:0000259" key="2">
    <source>
        <dbReference type="Pfam" id="PF00266"/>
    </source>
</evidence>
<protein>
    <submittedName>
        <fullName evidence="3">Cysteine desulfurase</fullName>
    </submittedName>
</protein>
<dbReference type="EMBL" id="AP024597">
    <property type="protein sequence ID" value="BCU69263.1"/>
    <property type="molecule type" value="Genomic_DNA"/>
</dbReference>
<dbReference type="InterPro" id="IPR015424">
    <property type="entry name" value="PyrdxlP-dep_Trfase"/>
</dbReference>
<reference evidence="3 4" key="1">
    <citation type="submission" date="2021-04" db="EMBL/GenBank/DDBJ databases">
        <title>Complete genome sequence of Stygiolobus sp. KN-1.</title>
        <authorList>
            <person name="Nakamura K."/>
            <person name="Sakai H."/>
            <person name="Kurosawa N."/>
        </authorList>
    </citation>
    <scope>NUCLEOTIDE SEQUENCE [LARGE SCALE GENOMIC DNA]</scope>
    <source>
        <strain evidence="3 4">KN-1</strain>
    </source>
</reference>
<dbReference type="RefSeq" id="WP_221289311.1">
    <property type="nucleotide sequence ID" value="NZ_AP024597.1"/>
</dbReference>
<gene>
    <name evidence="3" type="ORF">KN1_05600</name>
</gene>
<accession>A0A8D5U545</accession>
<feature type="domain" description="Aminotransferase class V" evidence="2">
    <location>
        <begin position="18"/>
        <end position="363"/>
    </location>
</feature>
<sequence length="375" mass="42397">MSFSEKFRDNVPLTHHLVYLNHAAISPTPLPVYLEVNKYLMNVMLKGTIAVNEEESDDFYHIREKIGKLINAEPNTISLIPNTSYGINIVAHGIDLKKGENVVTDNIEFPATVYPFIKISRIKGVELRIARASPETIEDDIISKIDGNTRIVSLSHVSFSTGVKVDVNKIVKEARRVGAYVLLDIIQSAGATEVDVKNLDIDFAVAGGYKWLMSPQGSGFFYVKKGLLEDPPFYGWKTSSIFLEFDPERFYLERGPRRFEIGTIDVASNLGLAKSCEIINQNKEEIFNKVSSLSSYVIKLAKENNLEVITPEKKKAGIVVIKMSEPKRITEYLSKKKMIVSPRGKGIRISTHFYNTYEEVDKLMEEIRKYSQEFS</sequence>
<name>A0A8D5U545_9CREN</name>
<keyword evidence="4" id="KW-1185">Reference proteome</keyword>
<dbReference type="SUPFAM" id="SSF53383">
    <property type="entry name" value="PLP-dependent transferases"/>
    <property type="match status" value="1"/>
</dbReference>
<proteinExistence type="predicted"/>
<evidence type="ECO:0000313" key="3">
    <source>
        <dbReference type="EMBL" id="BCU69263.1"/>
    </source>
</evidence>
<dbReference type="PANTHER" id="PTHR43586:SF8">
    <property type="entry name" value="CYSTEINE DESULFURASE 1, CHLOROPLASTIC"/>
    <property type="match status" value="1"/>
</dbReference>
<dbReference type="InterPro" id="IPR015422">
    <property type="entry name" value="PyrdxlP-dep_Trfase_small"/>
</dbReference>
<dbReference type="Pfam" id="PF00266">
    <property type="entry name" value="Aminotran_5"/>
    <property type="match status" value="1"/>
</dbReference>
<dbReference type="GeneID" id="66162314"/>
<dbReference type="InterPro" id="IPR000192">
    <property type="entry name" value="Aminotrans_V_dom"/>
</dbReference>
<keyword evidence="1" id="KW-0663">Pyridoxal phosphate</keyword>
<dbReference type="Gene3D" id="3.40.640.10">
    <property type="entry name" value="Type I PLP-dependent aspartate aminotransferase-like (Major domain)"/>
    <property type="match status" value="1"/>
</dbReference>
<organism evidence="3 4">
    <name type="scientific">Stygiolobus caldivivus</name>
    <dbReference type="NCBI Taxonomy" id="2824673"/>
    <lineage>
        <taxon>Archaea</taxon>
        <taxon>Thermoproteota</taxon>
        <taxon>Thermoprotei</taxon>
        <taxon>Sulfolobales</taxon>
        <taxon>Sulfolobaceae</taxon>
        <taxon>Stygiolobus</taxon>
    </lineage>
</organism>
<dbReference type="InterPro" id="IPR015421">
    <property type="entry name" value="PyrdxlP-dep_Trfase_major"/>
</dbReference>
<evidence type="ECO:0000313" key="4">
    <source>
        <dbReference type="Proteomes" id="UP000825123"/>
    </source>
</evidence>
<dbReference type="KEGG" id="csty:KN1_05600"/>
<evidence type="ECO:0000256" key="1">
    <source>
        <dbReference type="ARBA" id="ARBA00022898"/>
    </source>
</evidence>
<dbReference type="Proteomes" id="UP000825123">
    <property type="component" value="Chromosome"/>
</dbReference>
<dbReference type="Gene3D" id="3.90.1150.10">
    <property type="entry name" value="Aspartate Aminotransferase, domain 1"/>
    <property type="match status" value="1"/>
</dbReference>
<dbReference type="AlphaFoldDB" id="A0A8D5U545"/>